<dbReference type="AlphaFoldDB" id="A0A4R7KSI5"/>
<sequence length="66" mass="7594">MALSDFLKRLFNKEESSDNLKEQTVEKVTYEIDEEDKIVVALVASIMAGKDKPNSHFHISRITRVK</sequence>
<dbReference type="EMBL" id="SOAZ01000003">
    <property type="protein sequence ID" value="TDT62767.1"/>
    <property type="molecule type" value="Genomic_DNA"/>
</dbReference>
<dbReference type="RefSeq" id="WP_133627170.1">
    <property type="nucleotide sequence ID" value="NZ_SOAZ01000003.1"/>
</dbReference>
<reference evidence="1 2" key="1">
    <citation type="submission" date="2019-03" db="EMBL/GenBank/DDBJ databases">
        <title>Genomic Encyclopedia of Type Strains, Phase IV (KMG-IV): sequencing the most valuable type-strain genomes for metagenomic binning, comparative biology and taxonomic classification.</title>
        <authorList>
            <person name="Goeker M."/>
        </authorList>
    </citation>
    <scope>NUCLEOTIDE SEQUENCE [LARGE SCALE GENOMIC DNA]</scope>
    <source>
        <strain evidence="1 2">DSM 24455</strain>
    </source>
</reference>
<evidence type="ECO:0000313" key="1">
    <source>
        <dbReference type="EMBL" id="TDT62767.1"/>
    </source>
</evidence>
<accession>A0A4R7KSI5</accession>
<proteinExistence type="predicted"/>
<protein>
    <submittedName>
        <fullName evidence="1">Uncharacterized protein</fullName>
    </submittedName>
</protein>
<dbReference type="OrthoDB" id="1935852at2"/>
<keyword evidence="2" id="KW-1185">Reference proteome</keyword>
<evidence type="ECO:0000313" key="2">
    <source>
        <dbReference type="Proteomes" id="UP000295325"/>
    </source>
</evidence>
<organism evidence="1 2">
    <name type="scientific">Fonticella tunisiensis</name>
    <dbReference type="NCBI Taxonomy" id="1096341"/>
    <lineage>
        <taxon>Bacteria</taxon>
        <taxon>Bacillati</taxon>
        <taxon>Bacillota</taxon>
        <taxon>Clostridia</taxon>
        <taxon>Eubacteriales</taxon>
        <taxon>Clostridiaceae</taxon>
        <taxon>Fonticella</taxon>
    </lineage>
</organism>
<gene>
    <name evidence="1" type="ORF">EDD71_10340</name>
</gene>
<name>A0A4R7KSI5_9CLOT</name>
<comment type="caution">
    <text evidence="1">The sequence shown here is derived from an EMBL/GenBank/DDBJ whole genome shotgun (WGS) entry which is preliminary data.</text>
</comment>
<dbReference type="Proteomes" id="UP000295325">
    <property type="component" value="Unassembled WGS sequence"/>
</dbReference>